<dbReference type="EMBL" id="KF498852">
    <property type="protein sequence ID" value="AHX98294.1"/>
    <property type="molecule type" value="Genomic_DNA"/>
</dbReference>
<dbReference type="InterPro" id="IPR029044">
    <property type="entry name" value="Nucleotide-diphossugar_trans"/>
</dbReference>
<evidence type="ECO:0000259" key="1">
    <source>
        <dbReference type="Pfam" id="PF00535"/>
    </source>
</evidence>
<dbReference type="CDD" id="cd00761">
    <property type="entry name" value="Glyco_tranf_GTA_type"/>
    <property type="match status" value="1"/>
</dbReference>
<dbReference type="Gene3D" id="3.90.550.10">
    <property type="entry name" value="Spore Coat Polysaccharide Biosynthesis Protein SpsA, Chain A"/>
    <property type="match status" value="1"/>
</dbReference>
<name>A0A023UB80_LACLC</name>
<keyword evidence="2" id="KW-0808">Transferase</keyword>
<dbReference type="GO" id="GO:0016758">
    <property type="term" value="F:hexosyltransferase activity"/>
    <property type="evidence" value="ECO:0007669"/>
    <property type="project" value="UniProtKB-ARBA"/>
</dbReference>
<feature type="domain" description="Glycosyltransferase 2-like" evidence="1">
    <location>
        <begin position="14"/>
        <end position="162"/>
    </location>
</feature>
<dbReference type="InterPro" id="IPR001173">
    <property type="entry name" value="Glyco_trans_2-like"/>
</dbReference>
<sequence length="355" mass="41220">MEKRKKDMNKILTITVPSYNTEKYIDECMPFLLDDSIVDDIEIIVVSDGSKDKTVEVATKWSEKYPQTIRVIEKENGGHGSTINRGILEARGKYFKVVDGDDWVKTENLVKLVDFLKDTDVDLINNPYFEHDEVTKAETLMMELKIKSHQLNNYEEIVEAIKIPPMHTVTYKTEILKNNKIKIDEKMFYVDVEYITFPLPFVKTLVYLDCPVYVYRVNSGTQSMAIGNMVKNRAMHLAMLKHEWDFIKTLPPETSSVVKKVLKQRFSELILAQYVVNLSIPEKTIRQKETQDFTNFLRAESIEKDDEILSLSRLLVKTGGKIINPAVKFRNLVQTNKTWRVVERGLLNTVKRMKK</sequence>
<dbReference type="SUPFAM" id="SSF53448">
    <property type="entry name" value="Nucleotide-diphospho-sugar transferases"/>
    <property type="match status" value="1"/>
</dbReference>
<organism evidence="2">
    <name type="scientific">Lactococcus lactis subsp. cremoris</name>
    <name type="common">Streptococcus cremoris</name>
    <dbReference type="NCBI Taxonomy" id="1359"/>
    <lineage>
        <taxon>Bacteria</taxon>
        <taxon>Bacillati</taxon>
        <taxon>Bacillota</taxon>
        <taxon>Bacilli</taxon>
        <taxon>Lactobacillales</taxon>
        <taxon>Streptococcaceae</taxon>
        <taxon>Lactococcus</taxon>
    </lineage>
</organism>
<dbReference type="PANTHER" id="PTHR22916:SF3">
    <property type="entry name" value="UDP-GLCNAC:BETAGAL BETA-1,3-N-ACETYLGLUCOSAMINYLTRANSFERASE-LIKE PROTEIN 1"/>
    <property type="match status" value="1"/>
</dbReference>
<reference evidence="2" key="1">
    <citation type="journal article" date="2014" name="MBio">
        <title>Differences in lactococcal cell wall polysaccharide structure are major determining factors in bacteriophage sensitivity.</title>
        <authorList>
            <person name="Ainsworth S."/>
            <person name="Sadovskaya I."/>
            <person name="Vinogradov E."/>
            <person name="Courtin P."/>
            <person name="Guerardel Y."/>
            <person name="Mahony J."/>
            <person name="Grard T."/>
            <person name="Cambillau C."/>
            <person name="Chapot-Chartier M.P."/>
            <person name="van Sinderen D."/>
        </authorList>
    </citation>
    <scope>NUCLEOTIDE SEQUENCE</scope>
    <source>
        <strain evidence="2">W34</strain>
    </source>
</reference>
<accession>A0A023UB80</accession>
<dbReference type="PANTHER" id="PTHR22916">
    <property type="entry name" value="GLYCOSYLTRANSFERASE"/>
    <property type="match status" value="1"/>
</dbReference>
<evidence type="ECO:0000313" key="2">
    <source>
        <dbReference type="EMBL" id="AHX98294.1"/>
    </source>
</evidence>
<dbReference type="Pfam" id="PF00535">
    <property type="entry name" value="Glycos_transf_2"/>
    <property type="match status" value="1"/>
</dbReference>
<protein>
    <submittedName>
        <fullName evidence="2">Glycosyltransferase</fullName>
    </submittedName>
</protein>
<gene>
    <name evidence="2" type="ORF">W34_003</name>
</gene>
<dbReference type="AlphaFoldDB" id="A0A023UB80"/>
<proteinExistence type="predicted"/>